<evidence type="ECO:0000313" key="3">
    <source>
        <dbReference type="Proteomes" id="UP000245207"/>
    </source>
</evidence>
<evidence type="ECO:0000259" key="1">
    <source>
        <dbReference type="Pfam" id="PF26138"/>
    </source>
</evidence>
<dbReference type="EMBL" id="PKPP01010360">
    <property type="protein sequence ID" value="PWA46284.1"/>
    <property type="molecule type" value="Genomic_DNA"/>
</dbReference>
<dbReference type="AlphaFoldDB" id="A0A2U1LBB2"/>
<proteinExistence type="predicted"/>
<protein>
    <recommendedName>
        <fullName evidence="1">DUF8040 domain-containing protein</fullName>
    </recommendedName>
</protein>
<dbReference type="OrthoDB" id="1921318at2759"/>
<reference evidence="2 3" key="1">
    <citation type="journal article" date="2018" name="Mol. Plant">
        <title>The genome of Artemisia annua provides insight into the evolution of Asteraceae family and artemisinin biosynthesis.</title>
        <authorList>
            <person name="Shen Q."/>
            <person name="Zhang L."/>
            <person name="Liao Z."/>
            <person name="Wang S."/>
            <person name="Yan T."/>
            <person name="Shi P."/>
            <person name="Liu M."/>
            <person name="Fu X."/>
            <person name="Pan Q."/>
            <person name="Wang Y."/>
            <person name="Lv Z."/>
            <person name="Lu X."/>
            <person name="Zhang F."/>
            <person name="Jiang W."/>
            <person name="Ma Y."/>
            <person name="Chen M."/>
            <person name="Hao X."/>
            <person name="Li L."/>
            <person name="Tang Y."/>
            <person name="Lv G."/>
            <person name="Zhou Y."/>
            <person name="Sun X."/>
            <person name="Brodelius P.E."/>
            <person name="Rose J.K.C."/>
            <person name="Tang K."/>
        </authorList>
    </citation>
    <scope>NUCLEOTIDE SEQUENCE [LARGE SCALE GENOMIC DNA]</scope>
    <source>
        <strain evidence="3">cv. Huhao1</strain>
        <tissue evidence="2">Leaf</tissue>
    </source>
</reference>
<organism evidence="2 3">
    <name type="scientific">Artemisia annua</name>
    <name type="common">Sweet wormwood</name>
    <dbReference type="NCBI Taxonomy" id="35608"/>
    <lineage>
        <taxon>Eukaryota</taxon>
        <taxon>Viridiplantae</taxon>
        <taxon>Streptophyta</taxon>
        <taxon>Embryophyta</taxon>
        <taxon>Tracheophyta</taxon>
        <taxon>Spermatophyta</taxon>
        <taxon>Magnoliopsida</taxon>
        <taxon>eudicotyledons</taxon>
        <taxon>Gunneridae</taxon>
        <taxon>Pentapetalae</taxon>
        <taxon>asterids</taxon>
        <taxon>campanulids</taxon>
        <taxon>Asterales</taxon>
        <taxon>Asteraceae</taxon>
        <taxon>Asteroideae</taxon>
        <taxon>Anthemideae</taxon>
        <taxon>Artemisiinae</taxon>
        <taxon>Artemisia</taxon>
    </lineage>
</organism>
<sequence length="156" mass="18459">MAATSVPAKRGVEVNGNEIEMVGMMRLDMGIFYHKLGWILVNRKRKRDNTSTMSGHQYTQELLQGNNLQCTELIRMSRDSFVRLCNHFKERNWLRDSKHISVEEKMFIFLMIVGHNERFSVMKRSLLERLHVYDCMTLCFGDAYHVFDEMPVKFFV</sequence>
<evidence type="ECO:0000313" key="2">
    <source>
        <dbReference type="EMBL" id="PWA46284.1"/>
    </source>
</evidence>
<dbReference type="Proteomes" id="UP000245207">
    <property type="component" value="Unassembled WGS sequence"/>
</dbReference>
<gene>
    <name evidence="2" type="ORF">CTI12_AA510170</name>
</gene>
<name>A0A2U1LBB2_ARTAN</name>
<dbReference type="Pfam" id="PF26138">
    <property type="entry name" value="DUF8040"/>
    <property type="match status" value="1"/>
</dbReference>
<keyword evidence="3" id="KW-1185">Reference proteome</keyword>
<dbReference type="STRING" id="35608.A0A2U1LBB2"/>
<accession>A0A2U1LBB2</accession>
<comment type="caution">
    <text evidence="2">The sequence shown here is derived from an EMBL/GenBank/DDBJ whole genome shotgun (WGS) entry which is preliminary data.</text>
</comment>
<feature type="domain" description="DUF8040" evidence="1">
    <location>
        <begin position="50"/>
        <end position="124"/>
    </location>
</feature>
<dbReference type="InterPro" id="IPR058353">
    <property type="entry name" value="DUF8040"/>
</dbReference>